<dbReference type="EMBL" id="PENI01000051">
    <property type="protein sequence ID" value="RMB79858.1"/>
    <property type="molecule type" value="Genomic_DNA"/>
</dbReference>
<accession>A0A3M0HUT6</accession>
<comment type="caution">
    <text evidence="1">The sequence shown here is derived from an EMBL/GenBank/DDBJ whole genome shotgun (WGS) entry which is preliminary data.</text>
</comment>
<gene>
    <name evidence="1" type="ORF">CTZ28_43025</name>
</gene>
<evidence type="ECO:0000313" key="2">
    <source>
        <dbReference type="Proteomes" id="UP000270471"/>
    </source>
</evidence>
<dbReference type="AlphaFoldDB" id="A0A3M0HUT6"/>
<name>A0A3M0HUT6_9ACTN</name>
<reference evidence="1 2" key="1">
    <citation type="submission" date="2017-11" db="EMBL/GenBank/DDBJ databases">
        <title>Draft genome of actinobacteria isolated from guarana (Paullinia cupana (Mart.) Ducke.</title>
        <authorList>
            <person name="Siqueira K.A."/>
            <person name="Liotti R.G."/>
            <person name="Mendes T.A.O."/>
            <person name="Soares M.A."/>
        </authorList>
    </citation>
    <scope>NUCLEOTIDE SEQUENCE [LARGE SCALE GENOMIC DNA]</scope>
    <source>
        <strain evidence="1 2">193</strain>
    </source>
</reference>
<evidence type="ECO:0000313" key="1">
    <source>
        <dbReference type="EMBL" id="RMB79858.1"/>
    </source>
</evidence>
<keyword evidence="2" id="KW-1185">Reference proteome</keyword>
<protein>
    <submittedName>
        <fullName evidence="1">Uncharacterized protein</fullName>
    </submittedName>
</protein>
<sequence>MLPSGRVSVRKLMAGRAVSTARPLLVGWVMLEVSSSLTGSGWQGRPQVFGERGAALGVAGAVRLGREGVTTACGEPFEYSGSPSSPFCEVWWP</sequence>
<dbReference type="Proteomes" id="UP000270471">
    <property type="component" value="Unassembled WGS sequence"/>
</dbReference>
<organism evidence="1 2">
    <name type="scientific">Streptomyces shenzhenensis</name>
    <dbReference type="NCBI Taxonomy" id="943815"/>
    <lineage>
        <taxon>Bacteria</taxon>
        <taxon>Bacillati</taxon>
        <taxon>Actinomycetota</taxon>
        <taxon>Actinomycetes</taxon>
        <taxon>Kitasatosporales</taxon>
        <taxon>Streptomycetaceae</taxon>
        <taxon>Streptomyces</taxon>
    </lineage>
</organism>
<proteinExistence type="predicted"/>